<dbReference type="PANTHER" id="PTHR11893:SF36">
    <property type="entry name" value="INNEXIN-5"/>
    <property type="match status" value="1"/>
</dbReference>
<protein>
    <submittedName>
        <fullName evidence="10">Uncharacterized protein</fullName>
    </submittedName>
</protein>
<sequence length="133" mass="15067">MADRLSHVWTVGLLLVLAAVTSWRQAFSRTIECFCPAEFTSNHVRAVEAMCWGYHATWSMLWKFPMSVLNIYSPFDVDRFCNVVGEDGVMVLKLLSANSSELLVQDVVLNMWTIQNREPNIQVPKSSSGLENI</sequence>
<keyword evidence="6" id="KW-0406">Ion transport</keyword>
<keyword evidence="4" id="KW-0812">Transmembrane</keyword>
<keyword evidence="7" id="KW-0472">Membrane</keyword>
<comment type="subcellular location">
    <subcellularLocation>
        <location evidence="1">Cell membrane</location>
        <topology evidence="1">Multi-pass membrane protein</topology>
    </subcellularLocation>
</comment>
<proteinExistence type="predicted"/>
<evidence type="ECO:0000256" key="2">
    <source>
        <dbReference type="ARBA" id="ARBA00022448"/>
    </source>
</evidence>
<gene>
    <name evidence="10" type="ORF">MAR_013681</name>
</gene>
<keyword evidence="8" id="KW-0407">Ion channel</keyword>
<keyword evidence="2" id="KW-0813">Transport</keyword>
<evidence type="ECO:0000256" key="7">
    <source>
        <dbReference type="ARBA" id="ARBA00023136"/>
    </source>
</evidence>
<evidence type="ECO:0000313" key="11">
    <source>
        <dbReference type="Proteomes" id="UP001164746"/>
    </source>
</evidence>
<evidence type="ECO:0000256" key="1">
    <source>
        <dbReference type="ARBA" id="ARBA00004651"/>
    </source>
</evidence>
<keyword evidence="5" id="KW-1133">Transmembrane helix</keyword>
<keyword evidence="11" id="KW-1185">Reference proteome</keyword>
<organism evidence="10 11">
    <name type="scientific">Mya arenaria</name>
    <name type="common">Soft-shell clam</name>
    <dbReference type="NCBI Taxonomy" id="6604"/>
    <lineage>
        <taxon>Eukaryota</taxon>
        <taxon>Metazoa</taxon>
        <taxon>Spiralia</taxon>
        <taxon>Lophotrochozoa</taxon>
        <taxon>Mollusca</taxon>
        <taxon>Bivalvia</taxon>
        <taxon>Autobranchia</taxon>
        <taxon>Heteroconchia</taxon>
        <taxon>Euheterodonta</taxon>
        <taxon>Imparidentia</taxon>
        <taxon>Neoheterodontei</taxon>
        <taxon>Myida</taxon>
        <taxon>Myoidea</taxon>
        <taxon>Myidae</taxon>
        <taxon>Mya</taxon>
    </lineage>
</organism>
<name>A0ABY7G246_MYAAR</name>
<dbReference type="PANTHER" id="PTHR11893">
    <property type="entry name" value="INNEXIN"/>
    <property type="match status" value="1"/>
</dbReference>
<evidence type="ECO:0000256" key="8">
    <source>
        <dbReference type="ARBA" id="ARBA00023303"/>
    </source>
</evidence>
<accession>A0ABY7G246</accession>
<dbReference type="InterPro" id="IPR000990">
    <property type="entry name" value="Innexin"/>
</dbReference>
<evidence type="ECO:0000256" key="9">
    <source>
        <dbReference type="SAM" id="SignalP"/>
    </source>
</evidence>
<evidence type="ECO:0000256" key="3">
    <source>
        <dbReference type="ARBA" id="ARBA00022475"/>
    </source>
</evidence>
<dbReference type="Pfam" id="PF00876">
    <property type="entry name" value="Innexin"/>
    <property type="match status" value="1"/>
</dbReference>
<feature type="signal peptide" evidence="9">
    <location>
        <begin position="1"/>
        <end position="28"/>
    </location>
</feature>
<dbReference type="EMBL" id="CP111026">
    <property type="protein sequence ID" value="WAR27977.1"/>
    <property type="molecule type" value="Genomic_DNA"/>
</dbReference>
<evidence type="ECO:0000256" key="4">
    <source>
        <dbReference type="ARBA" id="ARBA00022692"/>
    </source>
</evidence>
<evidence type="ECO:0000256" key="5">
    <source>
        <dbReference type="ARBA" id="ARBA00022989"/>
    </source>
</evidence>
<keyword evidence="3" id="KW-1003">Cell membrane</keyword>
<evidence type="ECO:0000313" key="10">
    <source>
        <dbReference type="EMBL" id="WAR27977.1"/>
    </source>
</evidence>
<feature type="chain" id="PRO_5045701211" evidence="9">
    <location>
        <begin position="29"/>
        <end position="133"/>
    </location>
</feature>
<reference evidence="10" key="1">
    <citation type="submission" date="2022-11" db="EMBL/GenBank/DDBJ databases">
        <title>Centuries of genome instability and evolution in soft-shell clam transmissible cancer (bioRxiv).</title>
        <authorList>
            <person name="Hart S.F.M."/>
            <person name="Yonemitsu M.A."/>
            <person name="Giersch R.M."/>
            <person name="Beal B.F."/>
            <person name="Arriagada G."/>
            <person name="Davis B.W."/>
            <person name="Ostrander E.A."/>
            <person name="Goff S.P."/>
            <person name="Metzger M.J."/>
        </authorList>
    </citation>
    <scope>NUCLEOTIDE SEQUENCE</scope>
    <source>
        <strain evidence="10">MELC-2E11</strain>
        <tissue evidence="10">Siphon/mantle</tissue>
    </source>
</reference>
<evidence type="ECO:0000256" key="6">
    <source>
        <dbReference type="ARBA" id="ARBA00023065"/>
    </source>
</evidence>
<keyword evidence="9" id="KW-0732">Signal</keyword>
<dbReference type="Proteomes" id="UP001164746">
    <property type="component" value="Chromosome 15"/>
</dbReference>